<protein>
    <recommendedName>
        <fullName evidence="4">Protein kinase domain-containing protein</fullName>
    </recommendedName>
</protein>
<dbReference type="InterPro" id="IPR011009">
    <property type="entry name" value="Kinase-like_dom_sf"/>
</dbReference>
<dbReference type="Gene3D" id="1.10.510.10">
    <property type="entry name" value="Transferase(Phosphotransferase) domain 1"/>
    <property type="match status" value="1"/>
</dbReference>
<proteinExistence type="predicted"/>
<evidence type="ECO:0000256" key="1">
    <source>
        <dbReference type="SAM" id="MobiDB-lite"/>
    </source>
</evidence>
<accession>A0AAN6LXU1</accession>
<evidence type="ECO:0000313" key="2">
    <source>
        <dbReference type="EMBL" id="KAK3209206.1"/>
    </source>
</evidence>
<keyword evidence="3" id="KW-1185">Reference proteome</keyword>
<organism evidence="2 3">
    <name type="scientific">Pseudopithomyces chartarum</name>
    <dbReference type="NCBI Taxonomy" id="1892770"/>
    <lineage>
        <taxon>Eukaryota</taxon>
        <taxon>Fungi</taxon>
        <taxon>Dikarya</taxon>
        <taxon>Ascomycota</taxon>
        <taxon>Pezizomycotina</taxon>
        <taxon>Dothideomycetes</taxon>
        <taxon>Pleosporomycetidae</taxon>
        <taxon>Pleosporales</taxon>
        <taxon>Massarineae</taxon>
        <taxon>Didymosphaeriaceae</taxon>
        <taxon>Pseudopithomyces</taxon>
    </lineage>
</organism>
<evidence type="ECO:0000313" key="3">
    <source>
        <dbReference type="Proteomes" id="UP001280581"/>
    </source>
</evidence>
<feature type="non-terminal residue" evidence="2">
    <location>
        <position position="1"/>
    </location>
</feature>
<name>A0AAN6LXU1_9PLEO</name>
<dbReference type="EMBL" id="WVTA01000006">
    <property type="protein sequence ID" value="KAK3209206.1"/>
    <property type="molecule type" value="Genomic_DNA"/>
</dbReference>
<dbReference type="Proteomes" id="UP001280581">
    <property type="component" value="Unassembled WGS sequence"/>
</dbReference>
<feature type="region of interest" description="Disordered" evidence="1">
    <location>
        <begin position="1"/>
        <end position="45"/>
    </location>
</feature>
<reference evidence="2 3" key="1">
    <citation type="submission" date="2021-02" db="EMBL/GenBank/DDBJ databases">
        <title>Genome assembly of Pseudopithomyces chartarum.</title>
        <authorList>
            <person name="Jauregui R."/>
            <person name="Singh J."/>
            <person name="Voisey C."/>
        </authorList>
    </citation>
    <scope>NUCLEOTIDE SEQUENCE [LARGE SCALE GENOMIC DNA]</scope>
    <source>
        <strain evidence="2 3">AGR01</strain>
    </source>
</reference>
<evidence type="ECO:0008006" key="4">
    <source>
        <dbReference type="Google" id="ProtNLM"/>
    </source>
</evidence>
<feature type="compositionally biased region" description="Polar residues" evidence="1">
    <location>
        <begin position="1"/>
        <end position="19"/>
    </location>
</feature>
<dbReference type="SUPFAM" id="SSF56112">
    <property type="entry name" value="Protein kinase-like (PK-like)"/>
    <property type="match status" value="1"/>
</dbReference>
<feature type="compositionally biased region" description="Polar residues" evidence="1">
    <location>
        <begin position="28"/>
        <end position="40"/>
    </location>
</feature>
<sequence>VHPQCTDSAEQAGRTTRGSGNAVIAPKQKSNNNDNDNGDLTPNPDYFRIVEGPYHQIKSISEFVCLPRKVSTESADEDVEFPDALSSADGCHVGSIITDRTAKYLKSQLVIVKMHTTSKALRRERDILEVLHNLKGSEAFVGSYVWSETLFPEASESFLCMRPIFGKTLYGFGKDCLKSRLIPTYFVWHILLGLMDALDFIHDAGIAHGALTVATAVLRCDAPRGKLQHRDYPDIVLTGFGAATGQDGDGEFEDCFNLVWIMYARVITRWSDMVTLMRFVNMDTEQSSPLLRLAQAFKVMMNAASNGQMEATMKDLKKEWEDIAVTEREKGPDECPEWIKCAAYDDVATGEDLEAAAQPPLVLNFGADSDKFRTWVRERRAPVALRKRTKKSKVASLLVFKFRNPESHDALEELEHRYIIPCGK</sequence>
<comment type="caution">
    <text evidence="2">The sequence shown here is derived from an EMBL/GenBank/DDBJ whole genome shotgun (WGS) entry which is preliminary data.</text>
</comment>
<dbReference type="AlphaFoldDB" id="A0AAN6LXU1"/>
<gene>
    <name evidence="2" type="ORF">GRF29_69g1124808</name>
</gene>